<dbReference type="EMBL" id="GL945017">
    <property type="protein sequence ID" value="EGN55822.1"/>
    <property type="molecule type" value="Genomic_DNA"/>
</dbReference>
<dbReference type="Pfam" id="PF04773">
    <property type="entry name" value="FecR"/>
    <property type="match status" value="1"/>
</dbReference>
<dbReference type="Pfam" id="PF16344">
    <property type="entry name" value="FecR_C"/>
    <property type="match status" value="1"/>
</dbReference>
<dbReference type="Proteomes" id="UP000002772">
    <property type="component" value="Unassembled WGS sequence"/>
</dbReference>
<feature type="transmembrane region" description="Helical" evidence="1">
    <location>
        <begin position="78"/>
        <end position="98"/>
    </location>
</feature>
<dbReference type="AlphaFoldDB" id="F8NAM2"/>
<gene>
    <name evidence="4" type="ORF">Premu_0340</name>
</gene>
<proteinExistence type="predicted"/>
<feature type="domain" description="FecR protein" evidence="2">
    <location>
        <begin position="111"/>
        <end position="205"/>
    </location>
</feature>
<dbReference type="PANTHER" id="PTHR30273:SF2">
    <property type="entry name" value="PROTEIN FECR"/>
    <property type="match status" value="1"/>
</dbReference>
<evidence type="ECO:0000256" key="1">
    <source>
        <dbReference type="SAM" id="Phobius"/>
    </source>
</evidence>
<keyword evidence="5" id="KW-1185">Reference proteome</keyword>
<sequence>MNPLLKRYIDNTITPEGLEELRVYVSTLDDEQLSTLLEDDSCKRVVSPFTEIEVEQLKSSLMESLSEEPSRWPIVRRVIGWAAVLLLPILLFSTYYFYHHYVNVSREQIIVSTGPFERSNITLPDGTRVKLNANTELSYSAQAFSGSDRSVSFTGEAYFEVSKLQGRHFTVKGDGYNVEVKGTKFNVSAGESDPEVVVSLDEGRVGFTSSKGGTVDMKPGDVSTLERLSGMITVKHNQLTNDFSAWKRNEIVVRHSTLTHLLDLMKRSYGVSFRVDKNVCPSSTFTGMIPSDNLNEALDILETAYGIRTYVDGRTIRLSK</sequence>
<dbReference type="InterPro" id="IPR006860">
    <property type="entry name" value="FecR"/>
</dbReference>
<dbReference type="PANTHER" id="PTHR30273">
    <property type="entry name" value="PERIPLASMIC SIGNAL SENSOR AND SIGMA FACTOR ACTIVATOR FECR-RELATED"/>
    <property type="match status" value="1"/>
</dbReference>
<evidence type="ECO:0000259" key="2">
    <source>
        <dbReference type="Pfam" id="PF04773"/>
    </source>
</evidence>
<feature type="domain" description="Protein FecR C-terminal" evidence="3">
    <location>
        <begin position="251"/>
        <end position="316"/>
    </location>
</feature>
<dbReference type="HOGENOM" id="CLU_050192_2_3_10"/>
<evidence type="ECO:0000259" key="3">
    <source>
        <dbReference type="Pfam" id="PF16344"/>
    </source>
</evidence>
<reference evidence="5" key="1">
    <citation type="journal article" date="2011" name="Stand. Genomic Sci.">
        <title>Non-contiguous finished genome sequence of the opportunistic oral pathogen Prevotella multisaccharivorax type strain (PPPA20).</title>
        <authorList>
            <person name="Pati A."/>
            <person name="Gronow S."/>
            <person name="Lu M."/>
            <person name="Lapidus A."/>
            <person name="Nolan M."/>
            <person name="Lucas S."/>
            <person name="Hammon N."/>
            <person name="Deshpande S."/>
            <person name="Cheng J.F."/>
            <person name="Tapia R."/>
            <person name="Han C."/>
            <person name="Goodwin L."/>
            <person name="Pitluck S."/>
            <person name="Liolios K."/>
            <person name="Pagani I."/>
            <person name="Mavromatis K."/>
            <person name="Mikhailova N."/>
            <person name="Huntemann M."/>
            <person name="Chen A."/>
            <person name="Palaniappan K."/>
            <person name="Land M."/>
            <person name="Hauser L."/>
            <person name="Detter J.C."/>
            <person name="Brambilla E.M."/>
            <person name="Rohde M."/>
            <person name="Goker M."/>
            <person name="Woyke T."/>
            <person name="Bristow J."/>
            <person name="Eisen J.A."/>
            <person name="Markowitz V."/>
            <person name="Hugenholtz P."/>
            <person name="Kyrpides N.C."/>
            <person name="Klenk H.P."/>
            <person name="Ivanova N."/>
        </authorList>
    </citation>
    <scope>NUCLEOTIDE SEQUENCE [LARGE SCALE GENOMIC DNA]</scope>
    <source>
        <strain evidence="5">DSM 17128</strain>
    </source>
</reference>
<dbReference type="Gene3D" id="2.60.120.1440">
    <property type="match status" value="1"/>
</dbReference>
<dbReference type="RefSeq" id="WP_007572601.1">
    <property type="nucleotide sequence ID" value="NZ_BPTS01000001.1"/>
</dbReference>
<keyword evidence="1" id="KW-0812">Transmembrane</keyword>
<dbReference type="STRING" id="688246.Premu_0340"/>
<dbReference type="GO" id="GO:0016989">
    <property type="term" value="F:sigma factor antagonist activity"/>
    <property type="evidence" value="ECO:0007669"/>
    <property type="project" value="TreeGrafter"/>
</dbReference>
<evidence type="ECO:0000313" key="5">
    <source>
        <dbReference type="Proteomes" id="UP000002772"/>
    </source>
</evidence>
<organism evidence="4 5">
    <name type="scientific">Hallella multisaccharivorax DSM 17128</name>
    <dbReference type="NCBI Taxonomy" id="688246"/>
    <lineage>
        <taxon>Bacteria</taxon>
        <taxon>Pseudomonadati</taxon>
        <taxon>Bacteroidota</taxon>
        <taxon>Bacteroidia</taxon>
        <taxon>Bacteroidales</taxon>
        <taxon>Prevotellaceae</taxon>
        <taxon>Hallella</taxon>
    </lineage>
</organism>
<accession>F8NAM2</accession>
<keyword evidence="1" id="KW-1133">Transmembrane helix</keyword>
<dbReference type="Gene3D" id="3.55.50.30">
    <property type="match status" value="1"/>
</dbReference>
<dbReference type="eggNOG" id="COG3712">
    <property type="taxonomic scope" value="Bacteria"/>
</dbReference>
<dbReference type="InterPro" id="IPR032508">
    <property type="entry name" value="FecR_C"/>
</dbReference>
<dbReference type="OrthoDB" id="1115929at2"/>
<dbReference type="InterPro" id="IPR012373">
    <property type="entry name" value="Ferrdict_sens_TM"/>
</dbReference>
<protein>
    <submittedName>
        <fullName evidence="4">Anti-FecI sigma factor, FecR</fullName>
    </submittedName>
</protein>
<evidence type="ECO:0000313" key="4">
    <source>
        <dbReference type="EMBL" id="EGN55822.1"/>
    </source>
</evidence>
<keyword evidence="1" id="KW-0472">Membrane</keyword>
<name>F8NAM2_9BACT</name>